<dbReference type="SUPFAM" id="SSF55031">
    <property type="entry name" value="Bacterial exopeptidase dimerisation domain"/>
    <property type="match status" value="2"/>
</dbReference>
<evidence type="ECO:0000313" key="7">
    <source>
        <dbReference type="EMBL" id="KAK3018445.1"/>
    </source>
</evidence>
<name>A0AA88W1R7_9ASTE</name>
<dbReference type="PANTHER" id="PTHR11014:SF119">
    <property type="entry name" value="IAA-AMINO ACID HYDROLASE ILR1-LIKE 1"/>
    <property type="match status" value="1"/>
</dbReference>
<dbReference type="SUPFAM" id="SSF53187">
    <property type="entry name" value="Zn-dependent exopeptidases"/>
    <property type="match status" value="2"/>
</dbReference>
<evidence type="ECO:0000256" key="4">
    <source>
        <dbReference type="ARBA" id="ARBA00023211"/>
    </source>
</evidence>
<keyword evidence="2 5" id="KW-0732">Signal</keyword>
<comment type="similarity">
    <text evidence="1">Belongs to the peptidase M20 family.</text>
</comment>
<dbReference type="InterPro" id="IPR017439">
    <property type="entry name" value="Amidohydrolase"/>
</dbReference>
<evidence type="ECO:0000259" key="6">
    <source>
        <dbReference type="Pfam" id="PF07687"/>
    </source>
</evidence>
<reference evidence="7" key="1">
    <citation type="submission" date="2022-12" db="EMBL/GenBank/DDBJ databases">
        <title>Draft genome assemblies for two species of Escallonia (Escalloniales).</title>
        <authorList>
            <person name="Chanderbali A."/>
            <person name="Dervinis C."/>
            <person name="Anghel I."/>
            <person name="Soltis D."/>
            <person name="Soltis P."/>
            <person name="Zapata F."/>
        </authorList>
    </citation>
    <scope>NUCLEOTIDE SEQUENCE</scope>
    <source>
        <strain evidence="7">UCBG64.0493</strain>
        <tissue evidence="7">Leaf</tissue>
    </source>
</reference>
<dbReference type="NCBIfam" id="TIGR01891">
    <property type="entry name" value="amidohydrolases"/>
    <property type="match status" value="2"/>
</dbReference>
<proteinExistence type="inferred from homology"/>
<feature type="chain" id="PRO_5041708546" description="Peptidase M20 dimerisation domain-containing protein" evidence="5">
    <location>
        <begin position="24"/>
        <end position="841"/>
    </location>
</feature>
<dbReference type="CDD" id="cd08017">
    <property type="entry name" value="M20_IAA_Hyd"/>
    <property type="match status" value="2"/>
</dbReference>
<dbReference type="Proteomes" id="UP001188597">
    <property type="component" value="Unassembled WGS sequence"/>
</dbReference>
<feature type="domain" description="Peptidase M20 dimerisation" evidence="6">
    <location>
        <begin position="617"/>
        <end position="710"/>
    </location>
</feature>
<dbReference type="GO" id="GO:0009850">
    <property type="term" value="P:auxin metabolic process"/>
    <property type="evidence" value="ECO:0007669"/>
    <property type="project" value="InterPro"/>
</dbReference>
<dbReference type="Pfam" id="PF01546">
    <property type="entry name" value="Peptidase_M20"/>
    <property type="match status" value="2"/>
</dbReference>
<dbReference type="FunFam" id="3.30.70.360:FF:000001">
    <property type="entry name" value="N-acetyldiaminopimelate deacetylase"/>
    <property type="match status" value="2"/>
</dbReference>
<dbReference type="EMBL" id="JAVXUP010000936">
    <property type="protein sequence ID" value="KAK3018445.1"/>
    <property type="molecule type" value="Genomic_DNA"/>
</dbReference>
<feature type="signal peptide" evidence="5">
    <location>
        <begin position="1"/>
        <end position="23"/>
    </location>
</feature>
<organism evidence="7 8">
    <name type="scientific">Escallonia herrerae</name>
    <dbReference type="NCBI Taxonomy" id="1293975"/>
    <lineage>
        <taxon>Eukaryota</taxon>
        <taxon>Viridiplantae</taxon>
        <taxon>Streptophyta</taxon>
        <taxon>Embryophyta</taxon>
        <taxon>Tracheophyta</taxon>
        <taxon>Spermatophyta</taxon>
        <taxon>Magnoliopsida</taxon>
        <taxon>eudicotyledons</taxon>
        <taxon>Gunneridae</taxon>
        <taxon>Pentapetalae</taxon>
        <taxon>asterids</taxon>
        <taxon>campanulids</taxon>
        <taxon>Escalloniales</taxon>
        <taxon>Escalloniaceae</taxon>
        <taxon>Escallonia</taxon>
    </lineage>
</organism>
<dbReference type="Pfam" id="PF07687">
    <property type="entry name" value="M20_dimer"/>
    <property type="match status" value="2"/>
</dbReference>
<keyword evidence="8" id="KW-1185">Reference proteome</keyword>
<protein>
    <recommendedName>
        <fullName evidence="6">Peptidase M20 dimerisation domain-containing protein</fullName>
    </recommendedName>
</protein>
<evidence type="ECO:0000256" key="2">
    <source>
        <dbReference type="ARBA" id="ARBA00022729"/>
    </source>
</evidence>
<keyword evidence="4" id="KW-0464">Manganese</keyword>
<dbReference type="GO" id="GO:0010179">
    <property type="term" value="F:IAA-Ala conjugate hydrolase activity"/>
    <property type="evidence" value="ECO:0007669"/>
    <property type="project" value="TreeGrafter"/>
</dbReference>
<gene>
    <name evidence="7" type="ORF">RJ639_004262</name>
</gene>
<dbReference type="InterPro" id="IPR044757">
    <property type="entry name" value="ILR1-like_Hyd"/>
</dbReference>
<evidence type="ECO:0000256" key="3">
    <source>
        <dbReference type="ARBA" id="ARBA00022801"/>
    </source>
</evidence>
<dbReference type="GO" id="GO:0005783">
    <property type="term" value="C:endoplasmic reticulum"/>
    <property type="evidence" value="ECO:0007669"/>
    <property type="project" value="TreeGrafter"/>
</dbReference>
<dbReference type="AlphaFoldDB" id="A0AA88W1R7"/>
<evidence type="ECO:0000256" key="1">
    <source>
        <dbReference type="ARBA" id="ARBA00006153"/>
    </source>
</evidence>
<dbReference type="InterPro" id="IPR002933">
    <property type="entry name" value="Peptidase_M20"/>
</dbReference>
<dbReference type="PANTHER" id="PTHR11014">
    <property type="entry name" value="PEPTIDASE M20 FAMILY MEMBER"/>
    <property type="match status" value="1"/>
</dbReference>
<keyword evidence="3" id="KW-0378">Hydrolase</keyword>
<dbReference type="Gene3D" id="3.30.70.360">
    <property type="match status" value="2"/>
</dbReference>
<dbReference type="Gene3D" id="3.40.630.10">
    <property type="entry name" value="Zn peptidases"/>
    <property type="match status" value="2"/>
</dbReference>
<evidence type="ECO:0000256" key="5">
    <source>
        <dbReference type="SAM" id="SignalP"/>
    </source>
</evidence>
<dbReference type="InterPro" id="IPR011650">
    <property type="entry name" value="Peptidase_M20_dimer"/>
</dbReference>
<evidence type="ECO:0000313" key="8">
    <source>
        <dbReference type="Proteomes" id="UP001188597"/>
    </source>
</evidence>
<accession>A0AA88W1R7</accession>
<feature type="domain" description="Peptidase M20 dimerisation" evidence="6">
    <location>
        <begin position="225"/>
        <end position="312"/>
    </location>
</feature>
<comment type="caution">
    <text evidence="7">The sequence shown here is derived from an EMBL/GenBank/DDBJ whole genome shotgun (WGS) entry which is preliminary data.</text>
</comment>
<sequence length="841" mass="91277">MDLTKWVSFTFTLFMFLPTPICSKSVLNEGLAEIPLNFLNSARRPEIVEWMVGIRRTIHENPELGFEEFETSKLIRAELDNLGIPYKHPVAVTGVVGFIGTGKPPFVAIRADMDALAMQEGVKWEHKSKIPGKMHGCGHDAHVAMLLGAAKMLQEHREDLQGTVVLVFQPAEEGGGGAKKMLDAGVLENVEAIFGLHVSAKYPIGAVASRSGPILAASGFFEALISGKGGHAAIPQRTIDPIVAASSVIVSLQHLVSREANPLDSQVVTIGKFQGGSAFNVIPDSVTIGGTFRAFSKESFMQLKQRIEEVITGQAAVQRCNATVNFYTNDKPFFPVTVNNEDLHEYFKNVVGDMLGDKNIIEVQPSMGAEDFSFFAEAIPGYFYSLGMQNETRGKLESGHSPYFIVNEDALPYGAALHASLATRIPEIVKWMVGIRRTIHENPELGFEEFETSKLIRAELDNLGIPYKHPVAVTGVVGFIGTGKPPFVAIRADMDALAMQEGVEWEHQSKVPGKMHGCGHDAHVAMLLGAAKMLQEHREDLQVPYFFPTDYVAMLVAIGTVVLVFQPAEEGDGGAKKVLEAGVLENVEAIFALHVSARHPIGAVASRRGPILAGSGFFEALISGKGGHAAIPQRTIDPIVAASSVIVSLQHLVSREADPLDSQVVTIGKFQGGGAFNVIPDSVTIGGTFRAFSKESFMQLKQRIEEVIAGQAAVQRCNATVNFYTNEKPFTPVTVNNKDLHECFKNVVGDMLGAKNIMEVQPSMGAEDFSFFAEAIPGYFYYLGMQNETRGKLELGHSPYFTVNEDALPYGAALQASLATRYLLEHQPKSTSPEGVSHDEL</sequence>
<dbReference type="InterPro" id="IPR036264">
    <property type="entry name" value="Bact_exopeptidase_dim_dom"/>
</dbReference>